<dbReference type="InterPro" id="IPR001182">
    <property type="entry name" value="FtsW/RodA"/>
</dbReference>
<evidence type="ECO:0000256" key="11">
    <source>
        <dbReference type="ARBA" id="ARBA00038053"/>
    </source>
</evidence>
<feature type="transmembrane region" description="Helical" evidence="17">
    <location>
        <begin position="189"/>
        <end position="209"/>
    </location>
</feature>
<keyword evidence="7 17" id="KW-1133">Transmembrane helix</keyword>
<keyword evidence="5" id="KW-0133">Cell shape</keyword>
<name>A0A848BZ84_9FIRM</name>
<evidence type="ECO:0000313" key="20">
    <source>
        <dbReference type="Proteomes" id="UP000591071"/>
    </source>
</evidence>
<keyword evidence="2" id="KW-0328">Glycosyltransferase</keyword>
<feature type="transmembrane region" description="Helical" evidence="17">
    <location>
        <begin position="303"/>
        <end position="321"/>
    </location>
</feature>
<evidence type="ECO:0000256" key="3">
    <source>
        <dbReference type="ARBA" id="ARBA00022679"/>
    </source>
</evidence>
<evidence type="ECO:0000256" key="12">
    <source>
        <dbReference type="ARBA" id="ARBA00041185"/>
    </source>
</evidence>
<dbReference type="GO" id="GO:0032153">
    <property type="term" value="C:cell division site"/>
    <property type="evidence" value="ECO:0007669"/>
    <property type="project" value="TreeGrafter"/>
</dbReference>
<evidence type="ECO:0000256" key="9">
    <source>
        <dbReference type="ARBA" id="ARBA00032370"/>
    </source>
</evidence>
<evidence type="ECO:0000256" key="13">
    <source>
        <dbReference type="ARBA" id="ARBA00041418"/>
    </source>
</evidence>
<feature type="transmembrane region" description="Helical" evidence="17">
    <location>
        <begin position="333"/>
        <end position="357"/>
    </location>
</feature>
<dbReference type="EMBL" id="JBIEKR010000005">
    <property type="protein sequence ID" value="MFG6272858.1"/>
    <property type="molecule type" value="Genomic_DNA"/>
</dbReference>
<evidence type="ECO:0000256" key="8">
    <source>
        <dbReference type="ARBA" id="ARBA00023136"/>
    </source>
</evidence>
<evidence type="ECO:0000256" key="4">
    <source>
        <dbReference type="ARBA" id="ARBA00022692"/>
    </source>
</evidence>
<dbReference type="EC" id="2.4.99.28" evidence="14"/>
<reference evidence="18 21" key="2">
    <citation type="submission" date="2024-10" db="EMBL/GenBank/DDBJ databases">
        <authorList>
            <person name="Sang B.-I."/>
            <person name="Prabhaharan D."/>
        </authorList>
    </citation>
    <scope>NUCLEOTIDE SEQUENCE [LARGE SCALE GENOMIC DNA]</scope>
    <source>
        <strain evidence="18 21">MH</strain>
    </source>
</reference>
<feature type="transmembrane region" description="Helical" evidence="17">
    <location>
        <begin position="166"/>
        <end position="183"/>
    </location>
</feature>
<dbReference type="RefSeq" id="WP_075581941.1">
    <property type="nucleotide sequence ID" value="NZ_CP011940.1"/>
</dbReference>
<dbReference type="GO" id="GO:0015648">
    <property type="term" value="F:lipid-linked peptidoglycan transporter activity"/>
    <property type="evidence" value="ECO:0007669"/>
    <property type="project" value="TreeGrafter"/>
</dbReference>
<keyword evidence="3" id="KW-0808">Transferase</keyword>
<comment type="caution">
    <text evidence="19">The sequence shown here is derived from an EMBL/GenBank/DDBJ whole genome shotgun (WGS) entry which is preliminary data.</text>
</comment>
<dbReference type="Proteomes" id="UP000591071">
    <property type="component" value="Unassembled WGS sequence"/>
</dbReference>
<keyword evidence="21" id="KW-1185">Reference proteome</keyword>
<dbReference type="GO" id="GO:0005886">
    <property type="term" value="C:plasma membrane"/>
    <property type="evidence" value="ECO:0007669"/>
    <property type="project" value="TreeGrafter"/>
</dbReference>
<dbReference type="GO" id="GO:0008360">
    <property type="term" value="P:regulation of cell shape"/>
    <property type="evidence" value="ECO:0007669"/>
    <property type="project" value="UniProtKB-KW"/>
</dbReference>
<feature type="transmembrane region" description="Helical" evidence="17">
    <location>
        <begin position="216"/>
        <end position="234"/>
    </location>
</feature>
<dbReference type="PROSITE" id="PS00428">
    <property type="entry name" value="FTSW_RODA_SPOVE"/>
    <property type="match status" value="1"/>
</dbReference>
<dbReference type="AlphaFoldDB" id="A0A848BZ84"/>
<proteinExistence type="inferred from homology"/>
<comment type="subcellular location">
    <subcellularLocation>
        <location evidence="1">Membrane</location>
        <topology evidence="1">Multi-pass membrane protein</topology>
    </subcellularLocation>
</comment>
<organism evidence="19 20">
    <name type="scientific">Megasphaera hexanoica</name>
    <dbReference type="NCBI Taxonomy" id="1675036"/>
    <lineage>
        <taxon>Bacteria</taxon>
        <taxon>Bacillati</taxon>
        <taxon>Bacillota</taxon>
        <taxon>Negativicutes</taxon>
        <taxon>Veillonellales</taxon>
        <taxon>Veillonellaceae</taxon>
        <taxon>Megasphaera</taxon>
    </lineage>
</organism>
<reference evidence="19 20" key="1">
    <citation type="submission" date="2020-04" db="EMBL/GenBank/DDBJ databases">
        <authorList>
            <person name="Hitch T.C.A."/>
            <person name="Wylensek D."/>
            <person name="Clavel T."/>
        </authorList>
    </citation>
    <scope>NUCLEOTIDE SEQUENCE [LARGE SCALE GENOMIC DNA]</scope>
    <source>
        <strain evidence="19 20">Oil-RF-744-FAT-WT-6-1</strain>
    </source>
</reference>
<comment type="function">
    <text evidence="16">Peptidoglycan polymerase that is essential for cell division.</text>
</comment>
<evidence type="ECO:0000256" key="1">
    <source>
        <dbReference type="ARBA" id="ARBA00004141"/>
    </source>
</evidence>
<feature type="transmembrane region" description="Helical" evidence="17">
    <location>
        <begin position="48"/>
        <end position="67"/>
    </location>
</feature>
<evidence type="ECO:0000313" key="21">
    <source>
        <dbReference type="Proteomes" id="UP001605989"/>
    </source>
</evidence>
<evidence type="ECO:0000256" key="15">
    <source>
        <dbReference type="ARBA" id="ARBA00049902"/>
    </source>
</evidence>
<evidence type="ECO:0000313" key="19">
    <source>
        <dbReference type="EMBL" id="NME27653.1"/>
    </source>
</evidence>
<dbReference type="Pfam" id="PF01098">
    <property type="entry name" value="FTSW_RODA_SPOVE"/>
    <property type="match status" value="1"/>
</dbReference>
<dbReference type="EMBL" id="JABAFG010000004">
    <property type="protein sequence ID" value="NME27653.1"/>
    <property type="molecule type" value="Genomic_DNA"/>
</dbReference>
<dbReference type="GO" id="GO:0009252">
    <property type="term" value="P:peptidoglycan biosynthetic process"/>
    <property type="evidence" value="ECO:0007669"/>
    <property type="project" value="UniProtKB-KW"/>
</dbReference>
<keyword evidence="4 17" id="KW-0812">Transmembrane</keyword>
<dbReference type="Proteomes" id="UP001605989">
    <property type="component" value="Unassembled WGS sequence"/>
</dbReference>
<dbReference type="GO" id="GO:0008955">
    <property type="term" value="F:peptidoglycan glycosyltransferase activity"/>
    <property type="evidence" value="ECO:0007669"/>
    <property type="project" value="UniProtKB-EC"/>
</dbReference>
<dbReference type="KEGG" id="mhw:ACT01_04190"/>
<keyword evidence="6" id="KW-0573">Peptidoglycan synthesis</keyword>
<evidence type="ECO:0000256" key="17">
    <source>
        <dbReference type="SAM" id="Phobius"/>
    </source>
</evidence>
<feature type="transmembrane region" description="Helical" evidence="17">
    <location>
        <begin position="363"/>
        <end position="382"/>
    </location>
</feature>
<comment type="similarity">
    <text evidence="11">Belongs to the SEDS family. FtsW subfamily.</text>
</comment>
<evidence type="ECO:0000313" key="18">
    <source>
        <dbReference type="EMBL" id="MFG6272858.1"/>
    </source>
</evidence>
<evidence type="ECO:0000256" key="2">
    <source>
        <dbReference type="ARBA" id="ARBA00022676"/>
    </source>
</evidence>
<accession>A0A848BZ84</accession>
<keyword evidence="8 17" id="KW-0472">Membrane</keyword>
<keyword evidence="19" id="KW-0132">Cell division</keyword>
<comment type="catalytic activity">
    <reaction evidence="15">
        <text>[GlcNAc-(1-&gt;4)-Mur2Ac(oyl-L-Ala-gamma-D-Glu-L-Lys-D-Ala-D-Ala)](n)-di-trans,octa-cis-undecaprenyl diphosphate + beta-D-GlcNAc-(1-&gt;4)-Mur2Ac(oyl-L-Ala-gamma-D-Glu-L-Lys-D-Ala-D-Ala)-di-trans,octa-cis-undecaprenyl diphosphate = [GlcNAc-(1-&gt;4)-Mur2Ac(oyl-L-Ala-gamma-D-Glu-L-Lys-D-Ala-D-Ala)](n+1)-di-trans,octa-cis-undecaprenyl diphosphate + di-trans,octa-cis-undecaprenyl diphosphate + H(+)</text>
        <dbReference type="Rhea" id="RHEA:23708"/>
        <dbReference type="Rhea" id="RHEA-COMP:9602"/>
        <dbReference type="Rhea" id="RHEA-COMP:9603"/>
        <dbReference type="ChEBI" id="CHEBI:15378"/>
        <dbReference type="ChEBI" id="CHEBI:58405"/>
        <dbReference type="ChEBI" id="CHEBI:60033"/>
        <dbReference type="ChEBI" id="CHEBI:78435"/>
        <dbReference type="EC" id="2.4.99.28"/>
    </reaction>
</comment>
<dbReference type="GO" id="GO:0051301">
    <property type="term" value="P:cell division"/>
    <property type="evidence" value="ECO:0007669"/>
    <property type="project" value="UniProtKB-KW"/>
</dbReference>
<evidence type="ECO:0000256" key="10">
    <source>
        <dbReference type="ARBA" id="ARBA00033270"/>
    </source>
</evidence>
<dbReference type="OrthoDB" id="9812661at2"/>
<evidence type="ECO:0000256" key="14">
    <source>
        <dbReference type="ARBA" id="ARBA00044770"/>
    </source>
</evidence>
<protein>
    <recommendedName>
        <fullName evidence="12">Probable peptidoglycan glycosyltransferase FtsW</fullName>
        <ecNumber evidence="14">2.4.99.28</ecNumber>
    </recommendedName>
    <alternativeName>
        <fullName evidence="13">Cell division protein FtsW</fullName>
    </alternativeName>
    <alternativeName>
        <fullName evidence="10">Cell wall polymerase</fullName>
    </alternativeName>
    <alternativeName>
        <fullName evidence="9">Peptidoglycan polymerase</fullName>
    </alternativeName>
</protein>
<evidence type="ECO:0000256" key="6">
    <source>
        <dbReference type="ARBA" id="ARBA00022984"/>
    </source>
</evidence>
<dbReference type="PANTHER" id="PTHR30474:SF2">
    <property type="entry name" value="PEPTIDOGLYCAN GLYCOSYLTRANSFERASE FTSW-RELATED"/>
    <property type="match status" value="1"/>
</dbReference>
<feature type="transmembrane region" description="Helical" evidence="17">
    <location>
        <begin position="79"/>
        <end position="99"/>
    </location>
</feature>
<evidence type="ECO:0000256" key="5">
    <source>
        <dbReference type="ARBA" id="ARBA00022960"/>
    </source>
</evidence>
<evidence type="ECO:0000256" key="7">
    <source>
        <dbReference type="ARBA" id="ARBA00022989"/>
    </source>
</evidence>
<evidence type="ECO:0000256" key="16">
    <source>
        <dbReference type="ARBA" id="ARBA00049966"/>
    </source>
</evidence>
<dbReference type="InterPro" id="IPR018365">
    <property type="entry name" value="Cell_cycle_FtsW-rel_CS"/>
</dbReference>
<keyword evidence="19" id="KW-0131">Cell cycle</keyword>
<dbReference type="PANTHER" id="PTHR30474">
    <property type="entry name" value="CELL CYCLE PROTEIN"/>
    <property type="match status" value="1"/>
</dbReference>
<gene>
    <name evidence="18" type="ORF">ACGTZG_06600</name>
    <name evidence="19" type="ORF">HF872_03280</name>
</gene>
<sequence>MNPHTKEMRRNFWMLLIAFFLLIIIGTSNVFSSTFVEDMAEGGSAYGHLIRQGVYLSLGLVPALFVYKKDYHMWKKWSVRLFVFTVILLVAVLAAGIVVNGARRWLGAGGFTFQPSEIAKLVVILFTADKLAPLWDKKGHIEFFSPLSAFFPSQTGKEPRWKRIRFVPHPLLLPPLLLGILVFRQPDAGTALVILFLPLVMFWVSGASILKAKVPLLATLAVGIVYLLSAPYRMNRIISWYDPWSYEKTLGYQTVQGLIAIGSGGIMGQGLGEGISKFSYLPEAHTDFAFAVLAQEWGMRGSIFMLVLFSMIIYFGCNCAWNTRDTFGKLLTVGITMYFGGQGMINLAMVSGILPVVGVPLPFISYGGTSLLLNMIAAALLLNIAHRNYREAVIDARLREQPALHSMKEETRSRFPLR</sequence>